<accession>J3LCX7</accession>
<sequence length="397" mass="43024">MDVLWLSAPPVERVFFYRLRPGDGDVDAVLSRLEESLSRALHTFYPLAGRVGATPGEANRYELLYKPGDGVAFTVAEHDGAGVGVDELATDELRELAKITPFVPKLPKGGAVLALQATVLPPKRRGLALGVTVHHSACDGVGSTHFLHTWAAACAGDRAMPKPPVMDRTLIRDRNNMLDVFVSPTNEAKELFTAPVAGKLLATFTLSRELLQGVKDAVAGEAARRSVPAPRCTSLVATGHSALELTLNSVHRKQDEPTYDYRVRVKLGILNKRSGGWSASWRRAATSRRSFSVAGSTRFCVYGVDFGFGRPAKVEIVSVAKTDAMSVAEDRSGSGGIEAWIALPPVQMDTFRSSLAEAIAWLYSSPFPQCNHRGICRESFVQHYSIFINSALFVSVS</sequence>
<dbReference type="InterPro" id="IPR051504">
    <property type="entry name" value="Plant_metabolite_acyltrans"/>
</dbReference>
<keyword evidence="2" id="KW-0012">Acyltransferase</keyword>
<evidence type="ECO:0000313" key="4">
    <source>
        <dbReference type="Proteomes" id="UP000006038"/>
    </source>
</evidence>
<dbReference type="PANTHER" id="PTHR31625">
    <property type="match status" value="1"/>
</dbReference>
<dbReference type="OMA" id="FVDAIAW"/>
<dbReference type="GO" id="GO:0050734">
    <property type="term" value="F:hydroxycinnamoyltransferase activity"/>
    <property type="evidence" value="ECO:0007669"/>
    <property type="project" value="UniProtKB-ARBA"/>
</dbReference>
<dbReference type="AlphaFoldDB" id="J3LCX7"/>
<keyword evidence="1" id="KW-0808">Transferase</keyword>
<dbReference type="EnsemblPlants" id="OB02G24940.1">
    <property type="protein sequence ID" value="OB02G24940.1"/>
    <property type="gene ID" value="OB02G24940"/>
</dbReference>
<dbReference type="Proteomes" id="UP000006038">
    <property type="component" value="Unassembled WGS sequence"/>
</dbReference>
<evidence type="ECO:0000256" key="2">
    <source>
        <dbReference type="ARBA" id="ARBA00023315"/>
    </source>
</evidence>
<proteinExistence type="predicted"/>
<evidence type="ECO:0000256" key="1">
    <source>
        <dbReference type="ARBA" id="ARBA00022679"/>
    </source>
</evidence>
<dbReference type="eggNOG" id="ENOG502QPXT">
    <property type="taxonomic scope" value="Eukaryota"/>
</dbReference>
<dbReference type="Gramene" id="OB02G24940.1">
    <property type="protein sequence ID" value="OB02G24940.1"/>
    <property type="gene ID" value="OB02G24940"/>
</dbReference>
<dbReference type="HOGENOM" id="CLU_014546_7_2_1"/>
<dbReference type="STRING" id="4533.J3LCX7"/>
<dbReference type="InterPro" id="IPR023213">
    <property type="entry name" value="CAT-like_dom_sf"/>
</dbReference>
<organism evidence="3">
    <name type="scientific">Oryza brachyantha</name>
    <name type="common">malo sina</name>
    <dbReference type="NCBI Taxonomy" id="4533"/>
    <lineage>
        <taxon>Eukaryota</taxon>
        <taxon>Viridiplantae</taxon>
        <taxon>Streptophyta</taxon>
        <taxon>Embryophyta</taxon>
        <taxon>Tracheophyta</taxon>
        <taxon>Spermatophyta</taxon>
        <taxon>Magnoliopsida</taxon>
        <taxon>Liliopsida</taxon>
        <taxon>Poales</taxon>
        <taxon>Poaceae</taxon>
        <taxon>BOP clade</taxon>
        <taxon>Oryzoideae</taxon>
        <taxon>Oryzeae</taxon>
        <taxon>Oryzinae</taxon>
        <taxon>Oryza</taxon>
    </lineage>
</organism>
<protein>
    <submittedName>
        <fullName evidence="3">Uncharacterized protein</fullName>
    </submittedName>
</protein>
<reference evidence="3" key="1">
    <citation type="submission" date="2013-04" db="UniProtKB">
        <authorList>
            <consortium name="EnsemblPlants"/>
        </authorList>
    </citation>
    <scope>IDENTIFICATION</scope>
</reference>
<evidence type="ECO:0000313" key="3">
    <source>
        <dbReference type="EnsemblPlants" id="OB02G24940.1"/>
    </source>
</evidence>
<name>J3LCX7_ORYBR</name>
<keyword evidence="4" id="KW-1185">Reference proteome</keyword>
<dbReference type="Gene3D" id="3.30.559.10">
    <property type="entry name" value="Chloramphenicol acetyltransferase-like domain"/>
    <property type="match status" value="2"/>
</dbReference>
<dbReference type="Pfam" id="PF02458">
    <property type="entry name" value="Transferase"/>
    <property type="match status" value="2"/>
</dbReference>